<name>A0A7X3FMV2_9HYPH</name>
<dbReference type="Pfam" id="PF00528">
    <property type="entry name" value="BPD_transp_1"/>
    <property type="match status" value="1"/>
</dbReference>
<evidence type="ECO:0000256" key="2">
    <source>
        <dbReference type="ARBA" id="ARBA00022448"/>
    </source>
</evidence>
<feature type="transmembrane region" description="Helical" evidence="8">
    <location>
        <begin position="229"/>
        <end position="250"/>
    </location>
</feature>
<gene>
    <name evidence="10" type="ORF">GO014_00065</name>
</gene>
<dbReference type="InterPro" id="IPR035906">
    <property type="entry name" value="MetI-like_sf"/>
</dbReference>
<comment type="similarity">
    <text evidence="8">Belongs to the binding-protein-dependent transport system permease family.</text>
</comment>
<dbReference type="EMBL" id="WQRF01000001">
    <property type="protein sequence ID" value="MVS97421.1"/>
    <property type="molecule type" value="Genomic_DNA"/>
</dbReference>
<keyword evidence="2 8" id="KW-0813">Transport</keyword>
<sequence length="264" mass="28669">MVLIVLFMVGPFVPLLVQSFAFQWDWPNLLPSEWWFTARDRARLPLGWDYVLSPYSRLGEAVLNTVLIGSATTLICLAICLPAARVLAREDFAGKRAFEFYLSMPLIVPEAAVGLALSVMFVRVGLAGSYAGIIIAHLIPTIPYMVRMLTAVYQGLDRGFEEQARVLGASRSQALRLVTIPMLLPGILAGCLFTFLVSTNLFLLTFLLGQGKIITLPTLLFAKISGGSLDASAAGIALVATLPGIVLLLISERYLNGLNQLTGR</sequence>
<evidence type="ECO:0000313" key="11">
    <source>
        <dbReference type="Proteomes" id="UP000438106"/>
    </source>
</evidence>
<feature type="transmembrane region" description="Helical" evidence="8">
    <location>
        <begin position="130"/>
        <end position="153"/>
    </location>
</feature>
<comment type="subcellular location">
    <subcellularLocation>
        <location evidence="1">Cell inner membrane</location>
        <topology evidence="1">Multi-pass membrane protein</topology>
    </subcellularLocation>
    <subcellularLocation>
        <location evidence="8">Cell membrane</location>
        <topology evidence="8">Multi-pass membrane protein</topology>
    </subcellularLocation>
</comment>
<keyword evidence="7 8" id="KW-0472">Membrane</keyword>
<dbReference type="GO" id="GO:0005886">
    <property type="term" value="C:plasma membrane"/>
    <property type="evidence" value="ECO:0007669"/>
    <property type="project" value="UniProtKB-SubCell"/>
</dbReference>
<dbReference type="Gene3D" id="1.10.3720.10">
    <property type="entry name" value="MetI-like"/>
    <property type="match status" value="1"/>
</dbReference>
<dbReference type="SUPFAM" id="SSF161098">
    <property type="entry name" value="MetI-like"/>
    <property type="match status" value="1"/>
</dbReference>
<evidence type="ECO:0000256" key="1">
    <source>
        <dbReference type="ARBA" id="ARBA00004429"/>
    </source>
</evidence>
<evidence type="ECO:0000313" key="10">
    <source>
        <dbReference type="EMBL" id="MVS97421.1"/>
    </source>
</evidence>
<comment type="caution">
    <text evidence="10">The sequence shown here is derived from an EMBL/GenBank/DDBJ whole genome shotgun (WGS) entry which is preliminary data.</text>
</comment>
<dbReference type="Proteomes" id="UP000438106">
    <property type="component" value="Unassembled WGS sequence"/>
</dbReference>
<keyword evidence="4" id="KW-0997">Cell inner membrane</keyword>
<evidence type="ECO:0000256" key="5">
    <source>
        <dbReference type="ARBA" id="ARBA00022692"/>
    </source>
</evidence>
<evidence type="ECO:0000259" key="9">
    <source>
        <dbReference type="PROSITE" id="PS50928"/>
    </source>
</evidence>
<feature type="transmembrane region" description="Helical" evidence="8">
    <location>
        <begin position="100"/>
        <end position="124"/>
    </location>
</feature>
<proteinExistence type="inferred from homology"/>
<keyword evidence="3" id="KW-1003">Cell membrane</keyword>
<keyword evidence="6 8" id="KW-1133">Transmembrane helix</keyword>
<evidence type="ECO:0000256" key="3">
    <source>
        <dbReference type="ARBA" id="ARBA00022475"/>
    </source>
</evidence>
<dbReference type="PROSITE" id="PS50928">
    <property type="entry name" value="ABC_TM1"/>
    <property type="match status" value="1"/>
</dbReference>
<organism evidence="10 11">
    <name type="scientific">Devosia marina</name>
    <dbReference type="NCBI Taxonomy" id="2683198"/>
    <lineage>
        <taxon>Bacteria</taxon>
        <taxon>Pseudomonadati</taxon>
        <taxon>Pseudomonadota</taxon>
        <taxon>Alphaproteobacteria</taxon>
        <taxon>Hyphomicrobiales</taxon>
        <taxon>Devosiaceae</taxon>
        <taxon>Devosia</taxon>
    </lineage>
</organism>
<dbReference type="PANTHER" id="PTHR43357:SF4">
    <property type="entry name" value="INNER MEMBRANE ABC TRANSPORTER PERMEASE PROTEIN YDCV"/>
    <property type="match status" value="1"/>
</dbReference>
<dbReference type="InterPro" id="IPR000515">
    <property type="entry name" value="MetI-like"/>
</dbReference>
<evidence type="ECO:0000256" key="6">
    <source>
        <dbReference type="ARBA" id="ARBA00022989"/>
    </source>
</evidence>
<feature type="transmembrane region" description="Helical" evidence="8">
    <location>
        <begin position="61"/>
        <end position="88"/>
    </location>
</feature>
<reference evidence="10 11" key="1">
    <citation type="submission" date="2019-12" db="EMBL/GenBank/DDBJ databases">
        <title>Devosia maris sp. nov., isolated from the deep seawater.</title>
        <authorList>
            <person name="Liu Y."/>
        </authorList>
    </citation>
    <scope>NUCLEOTIDE SEQUENCE [LARGE SCALE GENOMIC DNA]</scope>
    <source>
        <strain evidence="10 11">L53-10-65</strain>
    </source>
</reference>
<keyword evidence="11" id="KW-1185">Reference proteome</keyword>
<evidence type="ECO:0000256" key="8">
    <source>
        <dbReference type="RuleBase" id="RU363032"/>
    </source>
</evidence>
<keyword evidence="5 8" id="KW-0812">Transmembrane</keyword>
<dbReference type="CDD" id="cd06261">
    <property type="entry name" value="TM_PBP2"/>
    <property type="match status" value="1"/>
</dbReference>
<dbReference type="AlphaFoldDB" id="A0A7X3FMV2"/>
<dbReference type="GO" id="GO:0055085">
    <property type="term" value="P:transmembrane transport"/>
    <property type="evidence" value="ECO:0007669"/>
    <property type="project" value="InterPro"/>
</dbReference>
<accession>A0A7X3FMV2</accession>
<dbReference type="PANTHER" id="PTHR43357">
    <property type="entry name" value="INNER MEMBRANE ABC TRANSPORTER PERMEASE PROTEIN YDCV"/>
    <property type="match status" value="1"/>
</dbReference>
<feature type="domain" description="ABC transmembrane type-1" evidence="9">
    <location>
        <begin position="62"/>
        <end position="251"/>
    </location>
</feature>
<protein>
    <submittedName>
        <fullName evidence="10">ABC transporter permease subunit</fullName>
    </submittedName>
</protein>
<evidence type="ECO:0000256" key="4">
    <source>
        <dbReference type="ARBA" id="ARBA00022519"/>
    </source>
</evidence>
<evidence type="ECO:0000256" key="7">
    <source>
        <dbReference type="ARBA" id="ARBA00023136"/>
    </source>
</evidence>